<dbReference type="NCBIfam" id="TIGR01646">
    <property type="entry name" value="vgr_GE"/>
    <property type="match status" value="1"/>
</dbReference>
<dbReference type="Gene3D" id="2.40.50.230">
    <property type="entry name" value="Gp5 N-terminal domain"/>
    <property type="match status" value="1"/>
</dbReference>
<evidence type="ECO:0000259" key="5">
    <source>
        <dbReference type="Pfam" id="PF04717"/>
    </source>
</evidence>
<comment type="caution">
    <text evidence="7">The sequence shown here is derived from an EMBL/GenBank/DDBJ whole genome shotgun (WGS) entry which is preliminary data.</text>
</comment>
<dbReference type="InterPro" id="IPR006531">
    <property type="entry name" value="Gp5/Vgr_OB"/>
</dbReference>
<reference evidence="8" key="1">
    <citation type="journal article" date="2019" name="Int. J. Syst. Evol. Microbiol.">
        <title>The Global Catalogue of Microorganisms (GCM) 10K type strain sequencing project: providing services to taxonomists for standard genome sequencing and annotation.</title>
        <authorList>
            <consortium name="The Broad Institute Genomics Platform"/>
            <consortium name="The Broad Institute Genome Sequencing Center for Infectious Disease"/>
            <person name="Wu L."/>
            <person name="Ma J."/>
        </authorList>
    </citation>
    <scope>NUCLEOTIDE SEQUENCE [LARGE SCALE GENOMIC DNA]</scope>
    <source>
        <strain evidence="8">CGMCC 1.10131</strain>
    </source>
</reference>
<sequence>MKHMEKASQSKNIIKIDTPLGKDVLHLTQFDIQEGISSPFSINVSCYTNGQIIAESDVIGKPVTINLDYLKDKTSVTRFFNGVVASITSLGSRVPSEAEGEKYQDYQLQIVPNLHFLKQRSNCRIFQNLSADDIVKKILAEHSVQVKSELKASYPTLGYKVQYNESDFAFVHRLLEEAGIFYIIEHSKAKHTLVLADAFSAYREAEESKVAFTTGSLAESHVFSWSGNLNITPGRASKGGYDFIKPSAKPSAEQQNTALAKQQQNAEVFEYYAGSEFNPVLQDAANVALEAMQRDTVVCQAGSTCATFSAGHYFAFKAHEDPAQVGKSYLITQLSLSVAITSQTGAAKNSGQVLHNQFSCIPSDVLFRPSQTTPKPIIYGAQTALVTGDPGEEIHVDKYGRIKVLFHWDREGKSDSNSSCWIRVSQHWAGNRYGAFFLPRVGQEVLVSFLEGDPDQPVITGALYNGEQMPPYGLPSKKSQSGVKTRSTKGGGESNFNEIRFDDDVGKELLYLQAEKDLQTVIKQNQTERIGKDLTIDVAENQSEKIGKNLVIDVGKNIDLLAGSKITIKAGGASITLSSGGNIDIKGTSVSINGTSIALKAPAISLN</sequence>
<keyword evidence="3" id="KW-0964">Secreted</keyword>
<dbReference type="PANTHER" id="PTHR32305:SF15">
    <property type="entry name" value="PROTEIN RHSA-RELATED"/>
    <property type="match status" value="1"/>
</dbReference>
<evidence type="ECO:0000256" key="4">
    <source>
        <dbReference type="SAM" id="MobiDB-lite"/>
    </source>
</evidence>
<feature type="region of interest" description="Disordered" evidence="4">
    <location>
        <begin position="470"/>
        <end position="497"/>
    </location>
</feature>
<feature type="domain" description="Gp5/Type VI secretion system Vgr protein OB-fold" evidence="5">
    <location>
        <begin position="397"/>
        <end position="464"/>
    </location>
</feature>
<dbReference type="Pfam" id="PF04717">
    <property type="entry name" value="Phage_base_V"/>
    <property type="match status" value="1"/>
</dbReference>
<dbReference type="Gene3D" id="2.30.110.50">
    <property type="match status" value="1"/>
</dbReference>
<evidence type="ECO:0000256" key="1">
    <source>
        <dbReference type="ARBA" id="ARBA00004613"/>
    </source>
</evidence>
<dbReference type="Proteomes" id="UP000651977">
    <property type="component" value="Unassembled WGS sequence"/>
</dbReference>
<dbReference type="InterPro" id="IPR017847">
    <property type="entry name" value="T6SS_RhsGE_Vgr_subset"/>
</dbReference>
<dbReference type="Gene3D" id="4.10.220.110">
    <property type="match status" value="1"/>
</dbReference>
<keyword evidence="8" id="KW-1185">Reference proteome</keyword>
<comment type="similarity">
    <text evidence="2">Belongs to the VgrG protein family.</text>
</comment>
<evidence type="ECO:0000313" key="7">
    <source>
        <dbReference type="EMBL" id="GGB20079.1"/>
    </source>
</evidence>
<dbReference type="Pfam" id="PF05954">
    <property type="entry name" value="Phage_GPD"/>
    <property type="match status" value="1"/>
</dbReference>
<dbReference type="InterPro" id="IPR050708">
    <property type="entry name" value="T6SS_VgrG/RHS"/>
</dbReference>
<dbReference type="SUPFAM" id="SSF69279">
    <property type="entry name" value="Phage tail proteins"/>
    <property type="match status" value="2"/>
</dbReference>
<dbReference type="InterPro" id="IPR037026">
    <property type="entry name" value="Vgr_OB-fold_dom_sf"/>
</dbReference>
<dbReference type="PANTHER" id="PTHR32305">
    <property type="match status" value="1"/>
</dbReference>
<gene>
    <name evidence="7" type="ORF">GCM10007414_36850</name>
</gene>
<dbReference type="NCBIfam" id="TIGR03361">
    <property type="entry name" value="VI_Rhs_Vgr"/>
    <property type="match status" value="1"/>
</dbReference>
<proteinExistence type="inferred from homology"/>
<dbReference type="InterPro" id="IPR006533">
    <property type="entry name" value="T6SS_Vgr_RhsGE"/>
</dbReference>
<dbReference type="Gene3D" id="3.55.50.10">
    <property type="entry name" value="Baseplate protein-like domains"/>
    <property type="match status" value="1"/>
</dbReference>
<comment type="subcellular location">
    <subcellularLocation>
        <location evidence="1">Secreted</location>
    </subcellularLocation>
</comment>
<evidence type="ECO:0000256" key="3">
    <source>
        <dbReference type="ARBA" id="ARBA00022525"/>
    </source>
</evidence>
<dbReference type="Pfam" id="PF22178">
    <property type="entry name" value="Gp5_trimer_C"/>
    <property type="match status" value="1"/>
</dbReference>
<name>A0ABQ1I7W4_9ALTE</name>
<dbReference type="SUPFAM" id="SSF69255">
    <property type="entry name" value="gp5 N-terminal domain-like"/>
    <property type="match status" value="1"/>
</dbReference>
<evidence type="ECO:0000259" key="6">
    <source>
        <dbReference type="Pfam" id="PF22178"/>
    </source>
</evidence>
<organism evidence="7 8">
    <name type="scientific">Agarivorans gilvus</name>
    <dbReference type="NCBI Taxonomy" id="680279"/>
    <lineage>
        <taxon>Bacteria</taxon>
        <taxon>Pseudomonadati</taxon>
        <taxon>Pseudomonadota</taxon>
        <taxon>Gammaproteobacteria</taxon>
        <taxon>Alteromonadales</taxon>
        <taxon>Alteromonadaceae</taxon>
        <taxon>Agarivorans</taxon>
    </lineage>
</organism>
<evidence type="ECO:0000313" key="8">
    <source>
        <dbReference type="Proteomes" id="UP000651977"/>
    </source>
</evidence>
<dbReference type="SUPFAM" id="SSF69349">
    <property type="entry name" value="Phage fibre proteins"/>
    <property type="match status" value="1"/>
</dbReference>
<accession>A0ABQ1I7W4</accession>
<evidence type="ECO:0000256" key="2">
    <source>
        <dbReference type="ARBA" id="ARBA00005558"/>
    </source>
</evidence>
<protein>
    <submittedName>
        <fullName evidence="7">Type IV secretion protein Rhs</fullName>
    </submittedName>
</protein>
<feature type="domain" description="Gp5/Type VI secretion system Vgr C-terminal trimerisation" evidence="6">
    <location>
        <begin position="481"/>
        <end position="567"/>
    </location>
</feature>
<dbReference type="EMBL" id="BMDY01000033">
    <property type="protein sequence ID" value="GGB20079.1"/>
    <property type="molecule type" value="Genomic_DNA"/>
</dbReference>
<dbReference type="InterPro" id="IPR054030">
    <property type="entry name" value="Gp5_Vgr_C"/>
</dbReference>